<sequence>MEKESGDVGGYVVIVSDGKPFPAIKLSWSEGALKQPVAAKVTNHDRASGQLSFSASIEWDEGKRRDIQFDGKMTNDRMTGRFAAPWNTAPTAVELEVRSRKAAFEPAMTCRPG</sequence>
<dbReference type="Proteomes" id="UP001139012">
    <property type="component" value="Unassembled WGS sequence"/>
</dbReference>
<gene>
    <name evidence="1" type="ORF">L6637_10560</name>
</gene>
<protein>
    <submittedName>
        <fullName evidence="1">DUF748 domain-containing protein</fullName>
    </submittedName>
</protein>
<evidence type="ECO:0000313" key="1">
    <source>
        <dbReference type="EMBL" id="MCG2667395.1"/>
    </source>
</evidence>
<evidence type="ECO:0000313" key="2">
    <source>
        <dbReference type="Proteomes" id="UP001139012"/>
    </source>
</evidence>
<organism evidence="1 2">
    <name type="scientific">Bradyrhizobium zhengyangense</name>
    <dbReference type="NCBI Taxonomy" id="2911009"/>
    <lineage>
        <taxon>Bacteria</taxon>
        <taxon>Pseudomonadati</taxon>
        <taxon>Pseudomonadota</taxon>
        <taxon>Alphaproteobacteria</taxon>
        <taxon>Hyphomicrobiales</taxon>
        <taxon>Nitrobacteraceae</taxon>
        <taxon>Bradyrhizobium</taxon>
    </lineage>
</organism>
<keyword evidence="2" id="KW-1185">Reference proteome</keyword>
<dbReference type="RefSeq" id="WP_237870488.1">
    <property type="nucleotide sequence ID" value="NZ_JAKLUA010000002.1"/>
</dbReference>
<name>A0ABS9LK56_9BRAD</name>
<comment type="caution">
    <text evidence="1">The sequence shown here is derived from an EMBL/GenBank/DDBJ whole genome shotgun (WGS) entry which is preliminary data.</text>
</comment>
<proteinExistence type="predicted"/>
<reference evidence="1" key="1">
    <citation type="submission" date="2022-01" db="EMBL/GenBank/DDBJ databases">
        <title>Genome sequnece data of strain Bradyrhizobium sp. nov.</title>
        <authorList>
            <person name="Zhang J."/>
        </authorList>
    </citation>
    <scope>NUCLEOTIDE SEQUENCE</scope>
    <source>
        <strain evidence="1">WYCCWR 12774</strain>
    </source>
</reference>
<dbReference type="EMBL" id="JAKLUA010000002">
    <property type="protein sequence ID" value="MCG2667395.1"/>
    <property type="molecule type" value="Genomic_DNA"/>
</dbReference>
<accession>A0ABS9LK56</accession>